<dbReference type="InterPro" id="IPR039425">
    <property type="entry name" value="RNA_pol_sigma-70-like"/>
</dbReference>
<evidence type="ECO:0000313" key="9">
    <source>
        <dbReference type="Proteomes" id="UP000681027"/>
    </source>
</evidence>
<keyword evidence="9" id="KW-1185">Reference proteome</keyword>
<evidence type="ECO:0000256" key="2">
    <source>
        <dbReference type="ARBA" id="ARBA00023015"/>
    </source>
</evidence>
<dbReference type="InterPro" id="IPR013324">
    <property type="entry name" value="RNA_pol_sigma_r3/r4-like"/>
</dbReference>
<proteinExistence type="inferred from homology"/>
<name>A0ABS5NR57_9BACI</name>
<keyword evidence="2" id="KW-0805">Transcription regulation</keyword>
<dbReference type="InterPro" id="IPR013325">
    <property type="entry name" value="RNA_pol_sigma_r2"/>
</dbReference>
<dbReference type="InterPro" id="IPR007627">
    <property type="entry name" value="RNA_pol_sigma70_r2"/>
</dbReference>
<dbReference type="SUPFAM" id="SSF88946">
    <property type="entry name" value="Sigma2 domain of RNA polymerase sigma factors"/>
    <property type="match status" value="1"/>
</dbReference>
<protein>
    <submittedName>
        <fullName evidence="8">Sigma-70 family RNA polymerase sigma factor</fullName>
    </submittedName>
</protein>
<dbReference type="Pfam" id="PF04542">
    <property type="entry name" value="Sigma70_r2"/>
    <property type="match status" value="1"/>
</dbReference>
<dbReference type="NCBIfam" id="TIGR02937">
    <property type="entry name" value="sigma70-ECF"/>
    <property type="match status" value="1"/>
</dbReference>
<evidence type="ECO:0000256" key="5">
    <source>
        <dbReference type="ARBA" id="ARBA00023163"/>
    </source>
</evidence>
<evidence type="ECO:0000256" key="4">
    <source>
        <dbReference type="ARBA" id="ARBA00023125"/>
    </source>
</evidence>
<evidence type="ECO:0000256" key="3">
    <source>
        <dbReference type="ARBA" id="ARBA00023082"/>
    </source>
</evidence>
<organism evidence="8 9">
    <name type="scientific">Cytobacillus citreus</name>
    <dbReference type="NCBI Taxonomy" id="2833586"/>
    <lineage>
        <taxon>Bacteria</taxon>
        <taxon>Bacillati</taxon>
        <taxon>Bacillota</taxon>
        <taxon>Bacilli</taxon>
        <taxon>Bacillales</taxon>
        <taxon>Bacillaceae</taxon>
        <taxon>Cytobacillus</taxon>
    </lineage>
</organism>
<dbReference type="Gene3D" id="1.10.10.10">
    <property type="entry name" value="Winged helix-like DNA-binding domain superfamily/Winged helix DNA-binding domain"/>
    <property type="match status" value="1"/>
</dbReference>
<keyword evidence="5" id="KW-0804">Transcription</keyword>
<evidence type="ECO:0000313" key="8">
    <source>
        <dbReference type="EMBL" id="MBS4190295.1"/>
    </source>
</evidence>
<feature type="domain" description="RNA polymerase sigma-70 region 4" evidence="7">
    <location>
        <begin position="115"/>
        <end position="163"/>
    </location>
</feature>
<evidence type="ECO:0000259" key="7">
    <source>
        <dbReference type="Pfam" id="PF04545"/>
    </source>
</evidence>
<reference evidence="8 9" key="1">
    <citation type="submission" date="2021-05" db="EMBL/GenBank/DDBJ databases">
        <title>Novel Bacillus species.</title>
        <authorList>
            <person name="Liu G."/>
        </authorList>
    </citation>
    <scope>NUCLEOTIDE SEQUENCE [LARGE SCALE GENOMIC DNA]</scope>
    <source>
        <strain evidence="8 9">FJAT-49705</strain>
    </source>
</reference>
<accession>A0ABS5NR57</accession>
<dbReference type="PANTHER" id="PTHR43133:SF51">
    <property type="entry name" value="RNA POLYMERASE SIGMA FACTOR"/>
    <property type="match status" value="1"/>
</dbReference>
<dbReference type="Proteomes" id="UP000681027">
    <property type="component" value="Unassembled WGS sequence"/>
</dbReference>
<dbReference type="InterPro" id="IPR036388">
    <property type="entry name" value="WH-like_DNA-bd_sf"/>
</dbReference>
<dbReference type="CDD" id="cd06171">
    <property type="entry name" value="Sigma70_r4"/>
    <property type="match status" value="1"/>
</dbReference>
<sequence length="173" mass="20405">MIRLVKKAQKGNDKAFLKIFQQYEEDIYRMAFLYVKNQVDALDVVQEVAYQSFKKIHTLKKPEYFKTWLMKITINCAVNIVKKNIKVIQLIPEFEEFVGLDDEDIPLSLTLQNLIDTLQEDEKSIVLLRFYQNFTFKEISEVLEIPLGTAKSVLYRALDKLRKEFKEADICEL</sequence>
<keyword evidence="4" id="KW-0238">DNA-binding</keyword>
<dbReference type="InterPro" id="IPR014284">
    <property type="entry name" value="RNA_pol_sigma-70_dom"/>
</dbReference>
<dbReference type="Pfam" id="PF04545">
    <property type="entry name" value="Sigma70_r4"/>
    <property type="match status" value="1"/>
</dbReference>
<gene>
    <name evidence="8" type="ORF">KHA94_08770</name>
</gene>
<dbReference type="Gene3D" id="1.10.1740.10">
    <property type="match status" value="1"/>
</dbReference>
<dbReference type="InterPro" id="IPR007630">
    <property type="entry name" value="RNA_pol_sigma70_r4"/>
</dbReference>
<feature type="domain" description="RNA polymerase sigma-70 region 2" evidence="6">
    <location>
        <begin position="20"/>
        <end position="84"/>
    </location>
</feature>
<keyword evidence="3" id="KW-0731">Sigma factor</keyword>
<dbReference type="PANTHER" id="PTHR43133">
    <property type="entry name" value="RNA POLYMERASE ECF-TYPE SIGMA FACTO"/>
    <property type="match status" value="1"/>
</dbReference>
<dbReference type="SUPFAM" id="SSF88659">
    <property type="entry name" value="Sigma3 and sigma4 domains of RNA polymerase sigma factors"/>
    <property type="match status" value="1"/>
</dbReference>
<evidence type="ECO:0000256" key="1">
    <source>
        <dbReference type="ARBA" id="ARBA00010641"/>
    </source>
</evidence>
<dbReference type="EMBL" id="JAGYPM010000002">
    <property type="protein sequence ID" value="MBS4190295.1"/>
    <property type="molecule type" value="Genomic_DNA"/>
</dbReference>
<evidence type="ECO:0000259" key="6">
    <source>
        <dbReference type="Pfam" id="PF04542"/>
    </source>
</evidence>
<comment type="similarity">
    <text evidence="1">Belongs to the sigma-70 factor family. ECF subfamily.</text>
</comment>
<comment type="caution">
    <text evidence="8">The sequence shown here is derived from an EMBL/GenBank/DDBJ whole genome shotgun (WGS) entry which is preliminary data.</text>
</comment>